<comment type="similarity">
    <text evidence="2">Belongs to the UPF0126 family.</text>
</comment>
<feature type="transmembrane region" description="Helical" evidence="7">
    <location>
        <begin position="33"/>
        <end position="52"/>
    </location>
</feature>
<dbReference type="GO" id="GO:0005886">
    <property type="term" value="C:plasma membrane"/>
    <property type="evidence" value="ECO:0007669"/>
    <property type="project" value="UniProtKB-SubCell"/>
</dbReference>
<evidence type="ECO:0000313" key="9">
    <source>
        <dbReference type="EMBL" id="ACU94128.1"/>
    </source>
</evidence>
<evidence type="ECO:0000256" key="5">
    <source>
        <dbReference type="ARBA" id="ARBA00022989"/>
    </source>
</evidence>
<keyword evidence="3" id="KW-1003">Cell membrane</keyword>
<evidence type="ECO:0000256" key="6">
    <source>
        <dbReference type="ARBA" id="ARBA00023136"/>
    </source>
</evidence>
<proteinExistence type="inferred from homology"/>
<feature type="transmembrane region" description="Helical" evidence="7">
    <location>
        <begin position="64"/>
        <end position="84"/>
    </location>
</feature>
<dbReference type="InterPro" id="IPR005115">
    <property type="entry name" value="Gly_transporter"/>
</dbReference>
<accession>C7MMI8</accession>
<keyword evidence="10" id="KW-1185">Reference proteome</keyword>
<evidence type="ECO:0000256" key="1">
    <source>
        <dbReference type="ARBA" id="ARBA00004651"/>
    </source>
</evidence>
<dbReference type="OrthoDB" id="9791874at2"/>
<evidence type="ECO:0000256" key="3">
    <source>
        <dbReference type="ARBA" id="ARBA00022475"/>
    </source>
</evidence>
<sequence length="262" mass="28764">MLESVLVVPFWFEMIATITGAISGSMSAQRAQFDLFGTVVIAIIMGLLGGIMRDILLQNYGIYAFQKPELIVACVLTGCVVFYFGRITTYLNPVIDIIDGLSVGMWAVLSAGKALAAGLSIVPAVILGTVVSIGGGVMRDIIMNRPVTAFQPGSLYGTAAVLGTIVYTLMRTYHIFDGASAIICLVIIMCIRFGSMAFGWHTRPARDLSEPVADVMARPVRAIRYLNRTPENIADEKARRHHAKKIDQQSTWSKIWNRLRRH</sequence>
<feature type="transmembrane region" description="Helical" evidence="7">
    <location>
        <begin position="115"/>
        <end position="137"/>
    </location>
</feature>
<organism evidence="9 10">
    <name type="scientific">Cryptobacterium curtum (strain ATCC 700683 / DSM 15641 / CCUG 43107 / 12-3)</name>
    <dbReference type="NCBI Taxonomy" id="469378"/>
    <lineage>
        <taxon>Bacteria</taxon>
        <taxon>Bacillati</taxon>
        <taxon>Actinomycetota</taxon>
        <taxon>Coriobacteriia</taxon>
        <taxon>Eggerthellales</taxon>
        <taxon>Eggerthellaceae</taxon>
        <taxon>Cryptobacterium</taxon>
    </lineage>
</organism>
<dbReference type="EMBL" id="CP001682">
    <property type="protein sequence ID" value="ACU94128.1"/>
    <property type="molecule type" value="Genomic_DNA"/>
</dbReference>
<dbReference type="KEGG" id="ccu:Ccur_04050"/>
<dbReference type="PANTHER" id="PTHR30506:SF3">
    <property type="entry name" value="UPF0126 INNER MEMBRANE PROTEIN YADS-RELATED"/>
    <property type="match status" value="1"/>
</dbReference>
<dbReference type="Pfam" id="PF03458">
    <property type="entry name" value="Gly_transporter"/>
    <property type="match status" value="2"/>
</dbReference>
<evidence type="ECO:0000256" key="4">
    <source>
        <dbReference type="ARBA" id="ARBA00022692"/>
    </source>
</evidence>
<protein>
    <submittedName>
        <fullName evidence="9">Predicted membrane protein</fullName>
    </submittedName>
</protein>
<evidence type="ECO:0000313" key="10">
    <source>
        <dbReference type="Proteomes" id="UP000000954"/>
    </source>
</evidence>
<dbReference type="AlphaFoldDB" id="C7MMI8"/>
<evidence type="ECO:0000256" key="2">
    <source>
        <dbReference type="ARBA" id="ARBA00008193"/>
    </source>
</evidence>
<feature type="transmembrane region" description="Helical" evidence="7">
    <location>
        <begin position="149"/>
        <end position="169"/>
    </location>
</feature>
<feature type="transmembrane region" description="Helical" evidence="7">
    <location>
        <begin position="175"/>
        <end position="194"/>
    </location>
</feature>
<reference evidence="9 10" key="1">
    <citation type="journal article" date="2009" name="Stand. Genomic Sci.">
        <title>Complete genome sequence of Cryptobacterium curtum type strain (12-3).</title>
        <authorList>
            <person name="Mavrommatis K."/>
            <person name="Pukall R."/>
            <person name="Rohde C."/>
            <person name="Chen F."/>
            <person name="Sims D."/>
            <person name="Brettin T."/>
            <person name="Kuske C."/>
            <person name="Detter J.C."/>
            <person name="Han C."/>
            <person name="Lapidus A."/>
            <person name="Copeland A."/>
            <person name="Glavina Del Rio T."/>
            <person name="Nolan M."/>
            <person name="Lucas S."/>
            <person name="Tice H."/>
            <person name="Cheng J.F."/>
            <person name="Bruce D."/>
            <person name="Goodwin L."/>
            <person name="Pitluck S."/>
            <person name="Ovchinnikova G."/>
            <person name="Pati A."/>
            <person name="Ivanova N."/>
            <person name="Chen A."/>
            <person name="Palaniappan K."/>
            <person name="Chain P."/>
            <person name="D'haeseleer P."/>
            <person name="Goker M."/>
            <person name="Bristow J."/>
            <person name="Eisen J.A."/>
            <person name="Markowitz V."/>
            <person name="Hugenholtz P."/>
            <person name="Rohde M."/>
            <person name="Klenk H.P."/>
            <person name="Kyrpides N.C."/>
        </authorList>
    </citation>
    <scope>NUCLEOTIDE SEQUENCE [LARGE SCALE GENOMIC DNA]</scope>
    <source>
        <strain evidence="10">ATCC 700683 / DSM 15641 / 12-3</strain>
    </source>
</reference>
<feature type="domain" description="Glycine transporter" evidence="8">
    <location>
        <begin position="11"/>
        <end position="84"/>
    </location>
</feature>
<feature type="transmembrane region" description="Helical" evidence="7">
    <location>
        <begin position="6"/>
        <end position="26"/>
    </location>
</feature>
<dbReference type="HOGENOM" id="CLU_064906_3_0_11"/>
<dbReference type="RefSeq" id="WP_012802816.1">
    <property type="nucleotide sequence ID" value="NC_013170.1"/>
</dbReference>
<keyword evidence="5 7" id="KW-1133">Transmembrane helix</keyword>
<feature type="domain" description="Glycine transporter" evidence="8">
    <location>
        <begin position="97"/>
        <end position="171"/>
    </location>
</feature>
<dbReference type="PANTHER" id="PTHR30506">
    <property type="entry name" value="INNER MEMBRANE PROTEIN"/>
    <property type="match status" value="1"/>
</dbReference>
<dbReference type="eggNOG" id="COG2860">
    <property type="taxonomic scope" value="Bacteria"/>
</dbReference>
<evidence type="ECO:0000256" key="7">
    <source>
        <dbReference type="SAM" id="Phobius"/>
    </source>
</evidence>
<keyword evidence="4 7" id="KW-0812">Transmembrane</keyword>
<gene>
    <name evidence="9" type="ordered locus">Ccur_04050</name>
</gene>
<dbReference type="Proteomes" id="UP000000954">
    <property type="component" value="Chromosome"/>
</dbReference>
<comment type="subcellular location">
    <subcellularLocation>
        <location evidence="1">Cell membrane</location>
        <topology evidence="1">Multi-pass membrane protein</topology>
    </subcellularLocation>
</comment>
<dbReference type="STRING" id="469378.Ccur_04050"/>
<keyword evidence="6 7" id="KW-0472">Membrane</keyword>
<evidence type="ECO:0000259" key="8">
    <source>
        <dbReference type="Pfam" id="PF03458"/>
    </source>
</evidence>
<name>C7MMI8_CRYCD</name>